<organism evidence="5 6">
    <name type="scientific">Affinibrenneria salicis</name>
    <dbReference type="NCBI Taxonomy" id="2590031"/>
    <lineage>
        <taxon>Bacteria</taxon>
        <taxon>Pseudomonadati</taxon>
        <taxon>Pseudomonadota</taxon>
        <taxon>Gammaproteobacteria</taxon>
        <taxon>Enterobacterales</taxon>
        <taxon>Pectobacteriaceae</taxon>
        <taxon>Affinibrenneria</taxon>
    </lineage>
</organism>
<dbReference type="InterPro" id="IPR036737">
    <property type="entry name" value="OmpA-like_sf"/>
</dbReference>
<keyword evidence="3" id="KW-1133">Transmembrane helix</keyword>
<dbReference type="OrthoDB" id="345640at2"/>
<dbReference type="SUPFAM" id="SSF103088">
    <property type="entry name" value="OmpA-like"/>
    <property type="match status" value="1"/>
</dbReference>
<dbReference type="InterPro" id="IPR017732">
    <property type="entry name" value="T4/T6SS_DotU"/>
</dbReference>
<sequence length="415" mass="46225">MMQERRHPDYQTGQPESHSHAENPLVAAANPLLNALPQIRHSATHPDPAGLRQQLIDEIRRFELRSQQAGLPYEVIIGARYCLCTALDEAAALTPWGSSSVWSGNGLLVTFHNETWGGEKFFQLLAKLSQNPREHIVLLELINFCLLLGFEGRYRIIQNGRTQLETMKQRLLQLIRSVRGHYAAPLSPLVTDAPVQKKRWRPVVPLWAYAALTGFLACLLYIGLNWRLAGETSPVLAEIYQTTPPQVTIQHAAPKAPAVLNLRGFLDKEIAEGLVAVRDEADHSVVILKGDGLFASGSTTVRDRYIAVIGRIAQAMNNISGNIMITGYSDNVPIRSARFASNYELSLERAQSVQTLLQKQLHQPERVHAEGLGENNPVAPNDNAENRARNRRVEIKLLVAPENTRTELNASRQGY</sequence>
<name>A0A5J5FWH0_9GAMM</name>
<protein>
    <submittedName>
        <fullName evidence="5">DotU family type VI secretion system protein</fullName>
    </submittedName>
</protein>
<evidence type="ECO:0000313" key="6">
    <source>
        <dbReference type="Proteomes" id="UP000335415"/>
    </source>
</evidence>
<evidence type="ECO:0000256" key="1">
    <source>
        <dbReference type="PROSITE-ProRule" id="PRU00473"/>
    </source>
</evidence>
<dbReference type="AlphaFoldDB" id="A0A5J5FWH0"/>
<dbReference type="Pfam" id="PF09850">
    <property type="entry name" value="DotU"/>
    <property type="match status" value="1"/>
</dbReference>
<dbReference type="GO" id="GO:0016020">
    <property type="term" value="C:membrane"/>
    <property type="evidence" value="ECO:0007669"/>
    <property type="project" value="UniProtKB-UniRule"/>
</dbReference>
<dbReference type="NCBIfam" id="NF005444">
    <property type="entry name" value="PRK07033.1"/>
    <property type="match status" value="1"/>
</dbReference>
<keyword evidence="3" id="KW-0812">Transmembrane</keyword>
<comment type="caution">
    <text evidence="5">The sequence shown here is derived from an EMBL/GenBank/DDBJ whole genome shotgun (WGS) entry which is preliminary data.</text>
</comment>
<dbReference type="Gene3D" id="1.25.40.590">
    <property type="entry name" value="Type IV / VI secretion system, DotU"/>
    <property type="match status" value="1"/>
</dbReference>
<dbReference type="NCBIfam" id="TIGR03349">
    <property type="entry name" value="IV_VI_DotU"/>
    <property type="match status" value="1"/>
</dbReference>
<feature type="transmembrane region" description="Helical" evidence="3">
    <location>
        <begin position="206"/>
        <end position="224"/>
    </location>
</feature>
<keyword evidence="1 3" id="KW-0472">Membrane</keyword>
<evidence type="ECO:0000259" key="4">
    <source>
        <dbReference type="PROSITE" id="PS51123"/>
    </source>
</evidence>
<dbReference type="PANTHER" id="PTHR38033">
    <property type="entry name" value="MEMBRANE PROTEIN-RELATED"/>
    <property type="match status" value="1"/>
</dbReference>
<dbReference type="Pfam" id="PF00691">
    <property type="entry name" value="OmpA"/>
    <property type="match status" value="1"/>
</dbReference>
<dbReference type="InterPro" id="IPR006665">
    <property type="entry name" value="OmpA-like"/>
</dbReference>
<evidence type="ECO:0000256" key="2">
    <source>
        <dbReference type="SAM" id="MobiDB-lite"/>
    </source>
</evidence>
<dbReference type="CDD" id="cd07185">
    <property type="entry name" value="OmpA_C-like"/>
    <property type="match status" value="1"/>
</dbReference>
<evidence type="ECO:0000313" key="5">
    <source>
        <dbReference type="EMBL" id="KAA8998155.1"/>
    </source>
</evidence>
<evidence type="ECO:0000256" key="3">
    <source>
        <dbReference type="SAM" id="Phobius"/>
    </source>
</evidence>
<dbReference type="Proteomes" id="UP000335415">
    <property type="component" value="Unassembled WGS sequence"/>
</dbReference>
<dbReference type="InterPro" id="IPR017733">
    <property type="entry name" value="OmpA-like_dom_proteobacteria"/>
</dbReference>
<gene>
    <name evidence="5" type="ORF">FJU30_17225</name>
</gene>
<dbReference type="EMBL" id="VYKJ01000009">
    <property type="protein sequence ID" value="KAA8998155.1"/>
    <property type="molecule type" value="Genomic_DNA"/>
</dbReference>
<dbReference type="PROSITE" id="PS51123">
    <property type="entry name" value="OMPA_2"/>
    <property type="match status" value="1"/>
</dbReference>
<feature type="region of interest" description="Disordered" evidence="2">
    <location>
        <begin position="368"/>
        <end position="390"/>
    </location>
</feature>
<feature type="region of interest" description="Disordered" evidence="2">
    <location>
        <begin position="1"/>
        <end position="20"/>
    </location>
</feature>
<keyword evidence="6" id="KW-1185">Reference proteome</keyword>
<dbReference type="Gene3D" id="3.30.1330.60">
    <property type="entry name" value="OmpA-like domain"/>
    <property type="match status" value="1"/>
</dbReference>
<reference evidence="5 6" key="1">
    <citation type="submission" date="2019-09" db="EMBL/GenBank/DDBJ databases">
        <authorList>
            <person name="Li Y."/>
        </authorList>
    </citation>
    <scope>NUCLEOTIDE SEQUENCE [LARGE SCALE GENOMIC DNA]</scope>
    <source>
        <strain evidence="5 6">L3-3HA</strain>
    </source>
</reference>
<dbReference type="PANTHER" id="PTHR38033:SF1">
    <property type="entry name" value="DOTU FAMILY TYPE IV_VI SECRETION SYSTEM PROTEIN"/>
    <property type="match status" value="1"/>
</dbReference>
<dbReference type="InterPro" id="IPR038522">
    <property type="entry name" value="T4/T6SS_DotU_sf"/>
</dbReference>
<proteinExistence type="predicted"/>
<dbReference type="NCBIfam" id="NF038228">
    <property type="entry name" value="IcmH_DotU_IVB"/>
    <property type="match status" value="1"/>
</dbReference>
<feature type="domain" description="OmpA-like" evidence="4">
    <location>
        <begin position="281"/>
        <end position="401"/>
    </location>
</feature>
<dbReference type="NCBIfam" id="TIGR03350">
    <property type="entry name" value="type_VI_ompA"/>
    <property type="match status" value="1"/>
</dbReference>
<accession>A0A5J5FWH0</accession>